<dbReference type="SUPFAM" id="SSF48452">
    <property type="entry name" value="TPR-like"/>
    <property type="match status" value="2"/>
</dbReference>
<evidence type="ECO:0000313" key="4">
    <source>
        <dbReference type="Proteomes" id="UP000631114"/>
    </source>
</evidence>
<evidence type="ECO:0000313" key="3">
    <source>
        <dbReference type="EMBL" id="KAF9592638.1"/>
    </source>
</evidence>
<dbReference type="FunFam" id="1.25.40.10:FF:000090">
    <property type="entry name" value="Pentatricopeptide repeat-containing protein, chloroplastic"/>
    <property type="match status" value="1"/>
</dbReference>
<evidence type="ECO:0000256" key="2">
    <source>
        <dbReference type="PROSITE-ProRule" id="PRU00708"/>
    </source>
</evidence>
<dbReference type="Gene3D" id="1.25.40.10">
    <property type="entry name" value="Tetratricopeptide repeat domain"/>
    <property type="match status" value="5"/>
</dbReference>
<feature type="repeat" description="PPR" evidence="2">
    <location>
        <begin position="388"/>
        <end position="418"/>
    </location>
</feature>
<dbReference type="PANTHER" id="PTHR24015:SF1935">
    <property type="entry name" value="TETRATRICOPEPTIDE REPEAT (TPR)-LIKE SUPERFAMILY PROTEIN"/>
    <property type="match status" value="1"/>
</dbReference>
<sequence>MDRVVQEEENNLLDDHDNQLRYQGAYDLLYLKTKVLDIENKALLREKQDTSLYSPVLQLCIDSKAEREGRLIHQHLQRNGVCLDLYLNTKFIIFYGKIGHVDIARNVFDKMSDKSVVSWTAMISGYCQNGYFKDGLGVYAEMNRLGVKGNQFTYGSVLKACTNLMCLKRGMQVQGCIVKGRFLENLFVQSALVDFHSKCGRMEDARNLFEMMSRRDVVCWNALIGGYAVRELPADSFAMFSLMLNEGLLPDQFSFGSVLRASGCGDSLTSVLQIHGLVVQWGFEAHGIVYGSLIDSYAKCGNVRSARLLYDLMEEKDLISCTALITGYAREGNYCTDALEIFSELYQKNVHMDAIVFCSMLNICANVASLSLGTQIHALAVTSQTNYDVAMGNALIDMYAKSGDIEDACRAFDEMQEKNVVSWTSLITGYAKNGYGEKAVALFEKMEGDGLKPNDVTFLSVLFACSHTGMTKKGWEYFSSMTNEYNIKPRAEHYACMIDLLARGGQLEQAYELLCSMNFTPNSSILGAILGASRVYGSLSIAKEAARRLFDLEPDNSAHYIVLASIYSEAGLWEEAWNIRELMERRNMKKDPGCSLVQYNNKRLPFLGIN</sequence>
<dbReference type="PANTHER" id="PTHR24015">
    <property type="entry name" value="OS07G0578800 PROTEIN-RELATED"/>
    <property type="match status" value="1"/>
</dbReference>
<organism evidence="3 4">
    <name type="scientific">Coptis chinensis</name>
    <dbReference type="NCBI Taxonomy" id="261450"/>
    <lineage>
        <taxon>Eukaryota</taxon>
        <taxon>Viridiplantae</taxon>
        <taxon>Streptophyta</taxon>
        <taxon>Embryophyta</taxon>
        <taxon>Tracheophyta</taxon>
        <taxon>Spermatophyta</taxon>
        <taxon>Magnoliopsida</taxon>
        <taxon>Ranunculales</taxon>
        <taxon>Ranunculaceae</taxon>
        <taxon>Coptidoideae</taxon>
        <taxon>Coptis</taxon>
    </lineage>
</organism>
<feature type="repeat" description="PPR" evidence="2">
    <location>
        <begin position="286"/>
        <end position="316"/>
    </location>
</feature>
<dbReference type="InterPro" id="IPR046848">
    <property type="entry name" value="E_motif"/>
</dbReference>
<feature type="repeat" description="PPR" evidence="2">
    <location>
        <begin position="317"/>
        <end position="352"/>
    </location>
</feature>
<feature type="repeat" description="PPR" evidence="2">
    <location>
        <begin position="556"/>
        <end position="590"/>
    </location>
</feature>
<dbReference type="FunFam" id="1.25.40.10:FF:000285">
    <property type="entry name" value="Pentatricopeptide repeat-containing protein, chloroplastic"/>
    <property type="match status" value="1"/>
</dbReference>
<dbReference type="Pfam" id="PF01535">
    <property type="entry name" value="PPR"/>
    <property type="match status" value="5"/>
</dbReference>
<dbReference type="InterPro" id="IPR002885">
    <property type="entry name" value="PPR_rpt"/>
</dbReference>
<dbReference type="GO" id="GO:0003723">
    <property type="term" value="F:RNA binding"/>
    <property type="evidence" value="ECO:0007669"/>
    <property type="project" value="InterPro"/>
</dbReference>
<feature type="repeat" description="PPR" evidence="2">
    <location>
        <begin position="419"/>
        <end position="453"/>
    </location>
</feature>
<gene>
    <name evidence="3" type="ORF">IFM89_016295</name>
</gene>
<keyword evidence="1" id="KW-0677">Repeat</keyword>
<dbReference type="AlphaFoldDB" id="A0A835H6S7"/>
<comment type="caution">
    <text evidence="3">The sequence shown here is derived from an EMBL/GenBank/DDBJ whole genome shotgun (WGS) entry which is preliminary data.</text>
</comment>
<dbReference type="OrthoDB" id="1859199at2759"/>
<dbReference type="InterPro" id="IPR046960">
    <property type="entry name" value="PPR_At4g14850-like_plant"/>
</dbReference>
<dbReference type="GO" id="GO:0009451">
    <property type="term" value="P:RNA modification"/>
    <property type="evidence" value="ECO:0007669"/>
    <property type="project" value="InterPro"/>
</dbReference>
<reference evidence="3 4" key="1">
    <citation type="submission" date="2020-10" db="EMBL/GenBank/DDBJ databases">
        <title>The Coptis chinensis genome and diversification of protoberbering-type alkaloids.</title>
        <authorList>
            <person name="Wang B."/>
            <person name="Shu S."/>
            <person name="Song C."/>
            <person name="Liu Y."/>
        </authorList>
    </citation>
    <scope>NUCLEOTIDE SEQUENCE [LARGE SCALE GENOMIC DNA]</scope>
    <source>
        <strain evidence="3">HL-2020</strain>
        <tissue evidence="3">Leaf</tissue>
    </source>
</reference>
<dbReference type="InterPro" id="IPR011990">
    <property type="entry name" value="TPR-like_helical_dom_sf"/>
</dbReference>
<dbReference type="GO" id="GO:0005739">
    <property type="term" value="C:mitochondrion"/>
    <property type="evidence" value="ECO:0007669"/>
    <property type="project" value="TreeGrafter"/>
</dbReference>
<name>A0A835H6S7_9MAGN</name>
<dbReference type="NCBIfam" id="TIGR00756">
    <property type="entry name" value="PPR"/>
    <property type="match status" value="7"/>
</dbReference>
<dbReference type="PROSITE" id="PS51375">
    <property type="entry name" value="PPR"/>
    <property type="match status" value="7"/>
</dbReference>
<evidence type="ECO:0000256" key="1">
    <source>
        <dbReference type="ARBA" id="ARBA00022737"/>
    </source>
</evidence>
<dbReference type="Pfam" id="PF20431">
    <property type="entry name" value="E_motif"/>
    <property type="match status" value="1"/>
</dbReference>
<accession>A0A835H6S7</accession>
<evidence type="ECO:0008006" key="5">
    <source>
        <dbReference type="Google" id="ProtNLM"/>
    </source>
</evidence>
<proteinExistence type="predicted"/>
<dbReference type="FunFam" id="1.25.40.10:FF:000381">
    <property type="entry name" value="Pentatricopeptide repeat-containing protein"/>
    <property type="match status" value="1"/>
</dbReference>
<protein>
    <recommendedName>
        <fullName evidence="5">Pentatricopeptide repeat-containing protein</fullName>
    </recommendedName>
</protein>
<feature type="repeat" description="PPR" evidence="2">
    <location>
        <begin position="216"/>
        <end position="250"/>
    </location>
</feature>
<keyword evidence="4" id="KW-1185">Reference proteome</keyword>
<feature type="repeat" description="PPR" evidence="2">
    <location>
        <begin position="115"/>
        <end position="149"/>
    </location>
</feature>
<dbReference type="Pfam" id="PF13041">
    <property type="entry name" value="PPR_2"/>
    <property type="match status" value="2"/>
</dbReference>
<dbReference type="Proteomes" id="UP000631114">
    <property type="component" value="Unassembled WGS sequence"/>
</dbReference>
<dbReference type="EMBL" id="JADFTS010000008">
    <property type="protein sequence ID" value="KAF9592638.1"/>
    <property type="molecule type" value="Genomic_DNA"/>
</dbReference>